<comment type="similarity">
    <text evidence="1">Belongs to the SEC3 family.</text>
</comment>
<evidence type="ECO:0000256" key="5">
    <source>
        <dbReference type="SAM" id="Coils"/>
    </source>
</evidence>
<proteinExistence type="inferred from homology"/>
<dbReference type="Proteomes" id="UP000018144">
    <property type="component" value="Unassembled WGS sequence"/>
</dbReference>
<dbReference type="Gene3D" id="2.30.29.90">
    <property type="match status" value="1"/>
</dbReference>
<evidence type="ECO:0000256" key="6">
    <source>
        <dbReference type="SAM" id="MobiDB-lite"/>
    </source>
</evidence>
<dbReference type="PANTHER" id="PTHR16092:SF14">
    <property type="entry name" value="EXOCYST COMPLEX COMPONENT 1 ISOFORM X1"/>
    <property type="match status" value="1"/>
</dbReference>
<protein>
    <submittedName>
        <fullName evidence="8">Similar to Exocyst complex component 1 acc. no. Q9NV70</fullName>
    </submittedName>
</protein>
<feature type="region of interest" description="Disordered" evidence="6">
    <location>
        <begin position="184"/>
        <end position="399"/>
    </location>
</feature>
<name>U4L839_PYROM</name>
<evidence type="ECO:0000256" key="1">
    <source>
        <dbReference type="ARBA" id="ARBA00006518"/>
    </source>
</evidence>
<evidence type="ECO:0000256" key="2">
    <source>
        <dbReference type="ARBA" id="ARBA00022448"/>
    </source>
</evidence>
<feature type="compositionally biased region" description="Pro residues" evidence="6">
    <location>
        <begin position="293"/>
        <end position="303"/>
    </location>
</feature>
<dbReference type="InterPro" id="IPR028258">
    <property type="entry name" value="Sec3-PIP2_bind"/>
</dbReference>
<dbReference type="GO" id="GO:0005886">
    <property type="term" value="C:plasma membrane"/>
    <property type="evidence" value="ECO:0007669"/>
    <property type="project" value="TreeGrafter"/>
</dbReference>
<accession>U4L839</accession>
<dbReference type="STRING" id="1076935.U4L839"/>
<keyword evidence="2" id="KW-0813">Transport</keyword>
<dbReference type="GO" id="GO:0005546">
    <property type="term" value="F:phosphatidylinositol-4,5-bisphosphate binding"/>
    <property type="evidence" value="ECO:0007669"/>
    <property type="project" value="TreeGrafter"/>
</dbReference>
<dbReference type="eggNOG" id="KOG2148">
    <property type="taxonomic scope" value="Eukaryota"/>
</dbReference>
<dbReference type="InterPro" id="IPR019160">
    <property type="entry name" value="Sec3_CC"/>
</dbReference>
<keyword evidence="9" id="KW-1185">Reference proteome</keyword>
<reference evidence="8 9" key="1">
    <citation type="journal article" date="2013" name="PLoS Genet.">
        <title>The genome and development-dependent transcriptomes of Pyronema confluens: a window into fungal evolution.</title>
        <authorList>
            <person name="Traeger S."/>
            <person name="Altegoer F."/>
            <person name="Freitag M."/>
            <person name="Gabaldon T."/>
            <person name="Kempken F."/>
            <person name="Kumar A."/>
            <person name="Marcet-Houben M."/>
            <person name="Poggeler S."/>
            <person name="Stajich J.E."/>
            <person name="Nowrousian M."/>
        </authorList>
    </citation>
    <scope>NUCLEOTIDE SEQUENCE [LARGE SCALE GENOMIC DNA]</scope>
    <source>
        <strain evidence="9">CBS 100304</strain>
        <tissue evidence="8">Vegetative mycelium</tissue>
    </source>
</reference>
<keyword evidence="3" id="KW-0268">Exocytosis</keyword>
<dbReference type="PANTHER" id="PTHR16092">
    <property type="entry name" value="SEC3/SYNTAXIN-RELATED"/>
    <property type="match status" value="1"/>
</dbReference>
<feature type="compositionally biased region" description="Low complexity" evidence="6">
    <location>
        <begin position="494"/>
        <end position="513"/>
    </location>
</feature>
<dbReference type="OrthoDB" id="27109at2759"/>
<feature type="compositionally biased region" description="Low complexity" evidence="6">
    <location>
        <begin position="420"/>
        <end position="436"/>
    </location>
</feature>
<evidence type="ECO:0000256" key="4">
    <source>
        <dbReference type="ARBA" id="ARBA00023054"/>
    </source>
</evidence>
<dbReference type="Pfam" id="PF20654">
    <property type="entry name" value="Sec3_C-term"/>
    <property type="match status" value="1"/>
</dbReference>
<evidence type="ECO:0000256" key="3">
    <source>
        <dbReference type="ARBA" id="ARBA00022483"/>
    </source>
</evidence>
<dbReference type="OMA" id="SFMRVFP"/>
<feature type="region of interest" description="Disordered" evidence="6">
    <location>
        <begin position="1"/>
        <end position="27"/>
    </location>
</feature>
<evidence type="ECO:0000313" key="8">
    <source>
        <dbReference type="EMBL" id="CCX14306.1"/>
    </source>
</evidence>
<feature type="compositionally biased region" description="Basic and acidic residues" evidence="6">
    <location>
        <begin position="331"/>
        <end position="342"/>
    </location>
</feature>
<dbReference type="Pfam" id="PF15277">
    <property type="entry name" value="Sec3-PIP2_bind"/>
    <property type="match status" value="1"/>
</dbReference>
<dbReference type="CDD" id="cd13315">
    <property type="entry name" value="PH_Sec3"/>
    <property type="match status" value="1"/>
</dbReference>
<feature type="region of interest" description="Disordered" evidence="6">
    <location>
        <begin position="412"/>
        <end position="629"/>
    </location>
</feature>
<evidence type="ECO:0000259" key="7">
    <source>
        <dbReference type="SMART" id="SM01313"/>
    </source>
</evidence>
<dbReference type="GO" id="GO:0006887">
    <property type="term" value="P:exocytosis"/>
    <property type="evidence" value="ECO:0007669"/>
    <property type="project" value="UniProtKB-KW"/>
</dbReference>
<dbReference type="Pfam" id="PF09763">
    <property type="entry name" value="Sec3_CC"/>
    <property type="match status" value="1"/>
</dbReference>
<feature type="coiled-coil region" evidence="5">
    <location>
        <begin position="684"/>
        <end position="732"/>
    </location>
</feature>
<feature type="compositionally biased region" description="Low complexity" evidence="6">
    <location>
        <begin position="1"/>
        <end position="13"/>
    </location>
</feature>
<organism evidence="8 9">
    <name type="scientific">Pyronema omphalodes (strain CBS 100304)</name>
    <name type="common">Pyronema confluens</name>
    <dbReference type="NCBI Taxonomy" id="1076935"/>
    <lineage>
        <taxon>Eukaryota</taxon>
        <taxon>Fungi</taxon>
        <taxon>Dikarya</taxon>
        <taxon>Ascomycota</taxon>
        <taxon>Pezizomycotina</taxon>
        <taxon>Pezizomycetes</taxon>
        <taxon>Pezizales</taxon>
        <taxon>Pyronemataceae</taxon>
        <taxon>Pyronema</taxon>
    </lineage>
</organism>
<keyword evidence="4 5" id="KW-0175">Coiled coil</keyword>
<dbReference type="EMBL" id="HF935952">
    <property type="protein sequence ID" value="CCX14306.1"/>
    <property type="molecule type" value="Genomic_DNA"/>
</dbReference>
<dbReference type="InterPro" id="IPR048628">
    <property type="entry name" value="Sec3_C"/>
</dbReference>
<feature type="compositionally biased region" description="Polar residues" evidence="6">
    <location>
        <begin position="207"/>
        <end position="217"/>
    </location>
</feature>
<sequence length="1396" mass="154685">MADSSRTPSSSTSQGQAAALSKAQQFEDEKRRIMQSCFNKIDPTDGSLLESYITHCRVIEEGSGSEKPSNPGEVDPDSIKPRVIMVAVRKSGRVRMHKARENSNGSFSIGKTWNLDDLQTIKNYGPPHERGFTVTILKPYYWQANSAKEKDFFISSLVKIFKKYTAGKLPILEGFKQSELDAFAGGSSSHTSSKSSRQDDSHRMPKTPTSTGFSSTAPVDRSTSRSVSATHSTDTLNKPPRPTGLVTAKQDSRSASMGGLTSPSAMTRQKSSDILPGRRTPSDDPPSRRATASPPPIPTPSPAPQHGRRPSESSSRSASSRVASSSLTAHQSEDERDSRRAGSQDAAFRSPSTSSSHSKDSRRAGMLPTAKPQPPPEESPAPPASQTNPPIIAYKRSNRDVASTMRLAANTYIAGSKLNTPQSRPRTPTTPTHSSSLAREAANMTSPPDAPPPSIPAALQTGHPPQGRPSMEQPNGNGSVYSGRPSLDGRRSRASSISNSSRDQVPVAASEPAPLAPKEPPPRSEARGRQPPSRENSQSKITLPSGPKPLAPLEPASLMIKKPPQTSVPTAIVSPPKDTPSDEPTEPKEKSSLPTSIEALHAPAQRPRSRSPGTRSRRRQSMKSSTYLDGLDRSKLSMDIDALLQEFHWNGQNKLDVLQADVRKELARVESSNVVVSMDDDDRINQLSELLDKAIQECEEMDGLLTLYAVELSSLNDDITHIENQSQGLQLQTANQKTLQKELQTLLDTITISPTQIDVLKHGSLETARGLEQVEQTLLSLYRAIKTIEPSGSIDPMSPRGVGRRGSFSDAGVGTMRALQERKEEYRTSCRTFLGRLRQFLNIKFQAELLEIKKDGTVANINSGVRPRMIGHDKAYQNLWKFAGLIAFARDVDGDEYMEIRRLYEKPSKQIIQDEIREHISAWKKITKKTSTDEQEMLVFTTPEKEDISVSSSLTAARKLTVKKSIARIRTGGGSFIGGDRPVAGIINAYEAFSGAFGEIYQLVFKEQNFLVEFFHLSSRNSTDFGEFISHGSPDQRNLKSLTGLKAVEPDKLKAKLIYEFMGQIFSFLMQELQLFSDWATINDATQGVGVMYALEQKMATVDETDQEFLFKTMQKLHDRMVESFAKFLDEQVKAIEETKVKIKKRKGVINFMRIFPIFAARIEEQMPYANTNNNNGNGKGDLDVREMVNEGYKNINKTMFDSLQAIAKESPQFGGQVDPEDKEQLNYHIMMIENMHHYLEEVDTKGNGILEDFRKKAEEEYKEHMGLYINAVIRRPLAKLLDYVENVEALVKAGTDDIPNRSSTNKAVFKKVLDHHEGKDIKKGIEALKKRVDKHFGEGDDPALSDKLVVKILTKLEDEYITLHKRIMLLIVGPYKDMGLECSFMVNDVKVAFKK</sequence>
<feature type="compositionally biased region" description="Polar residues" evidence="6">
    <location>
        <begin position="533"/>
        <end position="542"/>
    </location>
</feature>
<evidence type="ECO:0000313" key="9">
    <source>
        <dbReference type="Proteomes" id="UP000018144"/>
    </source>
</evidence>
<feature type="compositionally biased region" description="Low complexity" evidence="6">
    <location>
        <begin position="312"/>
        <end position="326"/>
    </location>
</feature>
<feature type="compositionally biased region" description="Pro residues" evidence="6">
    <location>
        <begin position="371"/>
        <end position="383"/>
    </location>
</feature>
<gene>
    <name evidence="8" type="ORF">PCON_13899</name>
</gene>
<dbReference type="SMART" id="SM01313">
    <property type="entry name" value="Sec3-PIP2_bind"/>
    <property type="match status" value="1"/>
</dbReference>
<dbReference type="GO" id="GO:0000145">
    <property type="term" value="C:exocyst"/>
    <property type="evidence" value="ECO:0007669"/>
    <property type="project" value="InterPro"/>
</dbReference>
<feature type="domain" description="Exocyst complex component Sec3 PIP2-binding N-terminal" evidence="7">
    <location>
        <begin position="77"/>
        <end position="164"/>
    </location>
</feature>
<feature type="compositionally biased region" description="Polar residues" evidence="6">
    <location>
        <begin position="253"/>
        <end position="269"/>
    </location>
</feature>
<dbReference type="GO" id="GO:0006893">
    <property type="term" value="P:Golgi to plasma membrane transport"/>
    <property type="evidence" value="ECO:0007669"/>
    <property type="project" value="TreeGrafter"/>
</dbReference>
<feature type="compositionally biased region" description="Polar residues" evidence="6">
    <location>
        <begin position="224"/>
        <end position="236"/>
    </location>
</feature>